<reference evidence="2 3" key="1">
    <citation type="journal article" date="2011" name="Science">
        <title>The Selaginella genome identifies genetic changes associated with the evolution of vascular plants.</title>
        <authorList>
            <person name="Banks J.A."/>
            <person name="Nishiyama T."/>
            <person name="Hasebe M."/>
            <person name="Bowman J.L."/>
            <person name="Gribskov M."/>
            <person name="dePamphilis C."/>
            <person name="Albert V.A."/>
            <person name="Aono N."/>
            <person name="Aoyama T."/>
            <person name="Ambrose B.A."/>
            <person name="Ashton N.W."/>
            <person name="Axtell M.J."/>
            <person name="Barker E."/>
            <person name="Barker M.S."/>
            <person name="Bennetzen J.L."/>
            <person name="Bonawitz N.D."/>
            <person name="Chapple C."/>
            <person name="Cheng C."/>
            <person name="Correa L.G."/>
            <person name="Dacre M."/>
            <person name="DeBarry J."/>
            <person name="Dreyer I."/>
            <person name="Elias M."/>
            <person name="Engstrom E.M."/>
            <person name="Estelle M."/>
            <person name="Feng L."/>
            <person name="Finet C."/>
            <person name="Floyd S.K."/>
            <person name="Frommer W.B."/>
            <person name="Fujita T."/>
            <person name="Gramzow L."/>
            <person name="Gutensohn M."/>
            <person name="Harholt J."/>
            <person name="Hattori M."/>
            <person name="Heyl A."/>
            <person name="Hirai T."/>
            <person name="Hiwatashi Y."/>
            <person name="Ishikawa M."/>
            <person name="Iwata M."/>
            <person name="Karol K.G."/>
            <person name="Koehler B."/>
            <person name="Kolukisaoglu U."/>
            <person name="Kubo M."/>
            <person name="Kurata T."/>
            <person name="Lalonde S."/>
            <person name="Li K."/>
            <person name="Li Y."/>
            <person name="Litt A."/>
            <person name="Lyons E."/>
            <person name="Manning G."/>
            <person name="Maruyama T."/>
            <person name="Michael T.P."/>
            <person name="Mikami K."/>
            <person name="Miyazaki S."/>
            <person name="Morinaga S."/>
            <person name="Murata T."/>
            <person name="Mueller-Roeber B."/>
            <person name="Nelson D.R."/>
            <person name="Obara M."/>
            <person name="Oguri Y."/>
            <person name="Olmstead R.G."/>
            <person name="Onodera N."/>
            <person name="Petersen B.L."/>
            <person name="Pils B."/>
            <person name="Prigge M."/>
            <person name="Rensing S.A."/>
            <person name="Riano-Pachon D.M."/>
            <person name="Roberts A.W."/>
            <person name="Sato Y."/>
            <person name="Scheller H.V."/>
            <person name="Schulz B."/>
            <person name="Schulz C."/>
            <person name="Shakirov E.V."/>
            <person name="Shibagaki N."/>
            <person name="Shinohara N."/>
            <person name="Shippen D.E."/>
            <person name="Soerensen I."/>
            <person name="Sotooka R."/>
            <person name="Sugimoto N."/>
            <person name="Sugita M."/>
            <person name="Sumikawa N."/>
            <person name="Tanurdzic M."/>
            <person name="Theissen G."/>
            <person name="Ulvskov P."/>
            <person name="Wakazuki S."/>
            <person name="Weng J.K."/>
            <person name="Willats W.W."/>
            <person name="Wipf D."/>
            <person name="Wolf P.G."/>
            <person name="Yang L."/>
            <person name="Zimmer A.D."/>
            <person name="Zhu Q."/>
            <person name="Mitros T."/>
            <person name="Hellsten U."/>
            <person name="Loque D."/>
            <person name="Otillar R."/>
            <person name="Salamov A."/>
            <person name="Schmutz J."/>
            <person name="Shapiro H."/>
            <person name="Lindquist E."/>
            <person name="Lucas S."/>
            <person name="Rokhsar D."/>
            <person name="Grigoriev I.V."/>
        </authorList>
    </citation>
    <scope>NUCLEOTIDE SEQUENCE [LARGE SCALE GENOMIC DNA]</scope>
</reference>
<dbReference type="HOGENOM" id="CLU_2270723_0_0_1"/>
<feature type="domain" description="Neprosin PEP catalytic" evidence="1">
    <location>
        <begin position="1"/>
        <end position="103"/>
    </location>
</feature>
<accession>D8SDJ6</accession>
<dbReference type="InterPro" id="IPR004314">
    <property type="entry name" value="Neprosin"/>
</dbReference>
<evidence type="ECO:0000259" key="1">
    <source>
        <dbReference type="PROSITE" id="PS52045"/>
    </source>
</evidence>
<proteinExistence type="predicted"/>
<dbReference type="AlphaFoldDB" id="D8SDJ6"/>
<dbReference type="Proteomes" id="UP000001514">
    <property type="component" value="Unassembled WGS sequence"/>
</dbReference>
<dbReference type="InterPro" id="IPR053168">
    <property type="entry name" value="Glutamic_endopeptidase"/>
</dbReference>
<dbReference type="PANTHER" id="PTHR31589:SF223">
    <property type="entry name" value="PROTEIN, PUTATIVE (DUF239)-RELATED"/>
    <property type="match status" value="1"/>
</dbReference>
<protein>
    <recommendedName>
        <fullName evidence="1">Neprosin PEP catalytic domain-containing protein</fullName>
    </recommendedName>
</protein>
<name>D8SDJ6_SELML</name>
<dbReference type="Gramene" id="EFJ17525">
    <property type="protein sequence ID" value="EFJ17525"/>
    <property type="gene ID" value="SELMODRAFT_114599"/>
</dbReference>
<dbReference type="Pfam" id="PF03080">
    <property type="entry name" value="Neprosin"/>
    <property type="match status" value="1"/>
</dbReference>
<dbReference type="OMA" id="LVWKVIF"/>
<organism evidence="3">
    <name type="scientific">Selaginella moellendorffii</name>
    <name type="common">Spikemoss</name>
    <dbReference type="NCBI Taxonomy" id="88036"/>
    <lineage>
        <taxon>Eukaryota</taxon>
        <taxon>Viridiplantae</taxon>
        <taxon>Streptophyta</taxon>
        <taxon>Embryophyta</taxon>
        <taxon>Tracheophyta</taxon>
        <taxon>Lycopodiopsida</taxon>
        <taxon>Selaginellales</taxon>
        <taxon>Selaginellaceae</taxon>
        <taxon>Selaginella</taxon>
    </lineage>
</organism>
<sequence>TTGSFLGFSTTINVWQPYVEKASEFSLSQLWLISSRTSRGTPRNTIEAGWQADGYNKTGCYNLKCPGFVQVSNTIVLEGVLAQSTSGSSQQELEFLVFQVTLK</sequence>
<feature type="non-terminal residue" evidence="2">
    <location>
        <position position="1"/>
    </location>
</feature>
<dbReference type="PANTHER" id="PTHR31589">
    <property type="entry name" value="PROTEIN, PUTATIVE (DUF239)-RELATED-RELATED"/>
    <property type="match status" value="1"/>
</dbReference>
<gene>
    <name evidence="2" type="ORF">SELMODRAFT_114599</name>
</gene>
<dbReference type="InParanoid" id="D8SDJ6"/>
<dbReference type="EMBL" id="GL377613">
    <property type="protein sequence ID" value="EFJ17525.1"/>
    <property type="molecule type" value="Genomic_DNA"/>
</dbReference>
<evidence type="ECO:0000313" key="2">
    <source>
        <dbReference type="EMBL" id="EFJ17525.1"/>
    </source>
</evidence>
<dbReference type="KEGG" id="smo:SELMODRAFT_114599"/>
<keyword evidence="3" id="KW-1185">Reference proteome</keyword>
<evidence type="ECO:0000313" key="3">
    <source>
        <dbReference type="Proteomes" id="UP000001514"/>
    </source>
</evidence>
<dbReference type="PROSITE" id="PS52045">
    <property type="entry name" value="NEPROSIN_PEP_CD"/>
    <property type="match status" value="1"/>
</dbReference>